<evidence type="ECO:0000256" key="4">
    <source>
        <dbReference type="ARBA" id="ARBA00022723"/>
    </source>
</evidence>
<keyword evidence="5 12" id="KW-0732">Signal</keyword>
<dbReference type="GO" id="GO:0006508">
    <property type="term" value="P:proteolysis"/>
    <property type="evidence" value="ECO:0007669"/>
    <property type="project" value="UniProtKB-KW"/>
</dbReference>
<dbReference type="GO" id="GO:0004222">
    <property type="term" value="F:metalloendopeptidase activity"/>
    <property type="evidence" value="ECO:0007669"/>
    <property type="project" value="InterPro"/>
</dbReference>
<keyword evidence="3" id="KW-0645">Protease</keyword>
<keyword evidence="10" id="KW-0325">Glycoprotein</keyword>
<keyword evidence="8" id="KW-0482">Metalloprotease</keyword>
<evidence type="ECO:0000256" key="6">
    <source>
        <dbReference type="ARBA" id="ARBA00022801"/>
    </source>
</evidence>
<dbReference type="InterPro" id="IPR041645">
    <property type="entry name" value="ADAMTS_CR_2"/>
</dbReference>
<keyword evidence="16" id="KW-1185">Reference proteome</keyword>
<feature type="domain" description="Peptidase M12B" evidence="13">
    <location>
        <begin position="142"/>
        <end position="344"/>
    </location>
</feature>
<feature type="binding site" evidence="11">
    <location>
        <position position="278"/>
    </location>
    <ligand>
        <name>Zn(2+)</name>
        <dbReference type="ChEBI" id="CHEBI:29105"/>
        <note>catalytic</note>
    </ligand>
</feature>
<evidence type="ECO:0000256" key="5">
    <source>
        <dbReference type="ARBA" id="ARBA00022729"/>
    </source>
</evidence>
<dbReference type="CDD" id="cd04267">
    <property type="entry name" value="ZnMc_ADAM_like"/>
    <property type="match status" value="1"/>
</dbReference>
<keyword evidence="2" id="KW-0272">Extracellular matrix</keyword>
<evidence type="ECO:0000256" key="10">
    <source>
        <dbReference type="ARBA" id="ARBA00023180"/>
    </source>
</evidence>
<dbReference type="OrthoDB" id="10035764at2759"/>
<gene>
    <name evidence="15" type="ORF">CBOVIS_LOCUS852</name>
</gene>
<dbReference type="InterPro" id="IPR033817">
    <property type="entry name" value="MIG-17"/>
</dbReference>
<feature type="signal peptide" evidence="12">
    <location>
        <begin position="1"/>
        <end position="17"/>
    </location>
</feature>
<dbReference type="GO" id="GO:0030334">
    <property type="term" value="P:regulation of cell migration"/>
    <property type="evidence" value="ECO:0007669"/>
    <property type="project" value="InterPro"/>
</dbReference>
<dbReference type="Pfam" id="PF17771">
    <property type="entry name" value="ADAMTS_CR_2"/>
    <property type="match status" value="1"/>
</dbReference>
<dbReference type="EMBL" id="CADEPM010000001">
    <property type="protein sequence ID" value="CAB3397447.1"/>
    <property type="molecule type" value="Genomic_DNA"/>
</dbReference>
<dbReference type="Gene3D" id="3.40.1620.60">
    <property type="match status" value="1"/>
</dbReference>
<dbReference type="PANTHER" id="PTHR11905:SF159">
    <property type="entry name" value="ADAM METALLOPROTEASE"/>
    <property type="match status" value="1"/>
</dbReference>
<comment type="subcellular location">
    <subcellularLocation>
        <location evidence="1">Secreted</location>
        <location evidence="1">Extracellular space</location>
        <location evidence="1">Extracellular matrix</location>
    </subcellularLocation>
</comment>
<feature type="binding site" evidence="11">
    <location>
        <position position="274"/>
    </location>
    <ligand>
        <name>Zn(2+)</name>
        <dbReference type="ChEBI" id="CHEBI:29105"/>
        <note>catalytic</note>
    </ligand>
</feature>
<evidence type="ECO:0000256" key="9">
    <source>
        <dbReference type="ARBA" id="ARBA00023157"/>
    </source>
</evidence>
<keyword evidence="6" id="KW-0378">Hydrolase</keyword>
<evidence type="ECO:0000313" key="15">
    <source>
        <dbReference type="EMBL" id="CAB3397447.1"/>
    </source>
</evidence>
<keyword evidence="4 11" id="KW-0479">Metal-binding</keyword>
<evidence type="ECO:0000256" key="3">
    <source>
        <dbReference type="ARBA" id="ARBA00022670"/>
    </source>
</evidence>
<dbReference type="InterPro" id="IPR024079">
    <property type="entry name" value="MetalloPept_cat_dom_sf"/>
</dbReference>
<keyword evidence="7 11" id="KW-0862">Zinc</keyword>
<evidence type="ECO:0000256" key="12">
    <source>
        <dbReference type="SAM" id="SignalP"/>
    </source>
</evidence>
<dbReference type="PROSITE" id="PS50900">
    <property type="entry name" value="PLAC"/>
    <property type="match status" value="1"/>
</dbReference>
<evidence type="ECO:0000256" key="8">
    <source>
        <dbReference type="ARBA" id="ARBA00023049"/>
    </source>
</evidence>
<comment type="caution">
    <text evidence="15">The sequence shown here is derived from an EMBL/GenBank/DDBJ whole genome shotgun (WGS) entry which is preliminary data.</text>
</comment>
<evidence type="ECO:0000313" key="16">
    <source>
        <dbReference type="Proteomes" id="UP000494206"/>
    </source>
</evidence>
<comment type="caution">
    <text evidence="11">Lacks conserved residue(s) required for the propagation of feature annotation.</text>
</comment>
<dbReference type="PANTHER" id="PTHR11905">
    <property type="entry name" value="ADAM A DISINTEGRIN AND METALLOPROTEASE DOMAIN"/>
    <property type="match status" value="1"/>
</dbReference>
<dbReference type="Pfam" id="PF01421">
    <property type="entry name" value="Reprolysin"/>
    <property type="match status" value="1"/>
</dbReference>
<protein>
    <recommendedName>
        <fullName evidence="17">Peptidase M12B domain-containing protein</fullName>
    </recommendedName>
</protein>
<dbReference type="GO" id="GO:0035262">
    <property type="term" value="P:gonad morphogenesis"/>
    <property type="evidence" value="ECO:0007669"/>
    <property type="project" value="InterPro"/>
</dbReference>
<evidence type="ECO:0000256" key="2">
    <source>
        <dbReference type="ARBA" id="ARBA00022530"/>
    </source>
</evidence>
<feature type="binding site" evidence="11">
    <location>
        <position position="284"/>
    </location>
    <ligand>
        <name>Zn(2+)</name>
        <dbReference type="ChEBI" id="CHEBI:29105"/>
        <note>catalytic</note>
    </ligand>
</feature>
<dbReference type="GO" id="GO:0046872">
    <property type="term" value="F:metal ion binding"/>
    <property type="evidence" value="ECO:0007669"/>
    <property type="project" value="UniProtKB-KW"/>
</dbReference>
<dbReference type="SUPFAM" id="SSF55486">
    <property type="entry name" value="Metalloproteases ('zincins'), catalytic domain"/>
    <property type="match status" value="1"/>
</dbReference>
<keyword evidence="2" id="KW-0964">Secreted</keyword>
<keyword evidence="9" id="KW-1015">Disulfide bond</keyword>
<dbReference type="Gene3D" id="3.40.390.10">
    <property type="entry name" value="Collagenase (Catalytic Domain)"/>
    <property type="match status" value="1"/>
</dbReference>
<name>A0A8S1EA04_9PELO</name>
<feature type="domain" description="PLAC" evidence="14">
    <location>
        <begin position="444"/>
        <end position="485"/>
    </location>
</feature>
<evidence type="ECO:0000256" key="11">
    <source>
        <dbReference type="PROSITE-ProRule" id="PRU00276"/>
    </source>
</evidence>
<evidence type="ECO:0000256" key="7">
    <source>
        <dbReference type="ARBA" id="ARBA00022833"/>
    </source>
</evidence>
<sequence length="487" mass="54906">MKHLIFIFSILIIGADTAVSLIKKRVHDGLKFSRIVKYTNETIVDMKQNLNANMTQELSLDVLFVADFSTYQAFLEMTNGDVGSAQHYVNIYLGAIFEQTKLIYENFKFGDKTLKLTFSGTFTAYREEDCPLWLSWQEELEADKELLDEFDYDNSTEFSNSTDVFATNGTSGQKFNSYVDVTLDELQEANTTDMTLQIDSKKAIDKFTLWIKKYAEFLPKHEHAVLITKFDLVTVNGHSATQGMAYVGHICQLGESSSVVEDIGASLTALIAAHEIGHSLGAFHDGSSEAKDCDSNDNYLLATSVSGSSNRETFLNSRRMSNCSIESIMKNLRNPSASCIKKWKSKSEKKVHKEFAKKPGESITIMQQCQISFGPTYGNCLNLGYYHGKSICERVWCSNRNDKSNDQCTTLNYFPAFDGTECGYNMAISSMWCIEGECVRNPKKWLDCKDLNAKTCTRYSASKLKHFCKSKAFREICCRTCAKKVKS</sequence>
<feature type="active site" evidence="11">
    <location>
        <position position="275"/>
    </location>
</feature>
<evidence type="ECO:0000256" key="1">
    <source>
        <dbReference type="ARBA" id="ARBA00004498"/>
    </source>
</evidence>
<feature type="chain" id="PRO_5035782112" description="Peptidase M12B domain-containing protein" evidence="12">
    <location>
        <begin position="18"/>
        <end position="487"/>
    </location>
</feature>
<dbReference type="InterPro" id="IPR010909">
    <property type="entry name" value="PLAC"/>
</dbReference>
<evidence type="ECO:0000259" key="13">
    <source>
        <dbReference type="PROSITE" id="PS50215"/>
    </source>
</evidence>
<evidence type="ECO:0000259" key="14">
    <source>
        <dbReference type="PROSITE" id="PS50900"/>
    </source>
</evidence>
<organism evidence="15 16">
    <name type="scientific">Caenorhabditis bovis</name>
    <dbReference type="NCBI Taxonomy" id="2654633"/>
    <lineage>
        <taxon>Eukaryota</taxon>
        <taxon>Metazoa</taxon>
        <taxon>Ecdysozoa</taxon>
        <taxon>Nematoda</taxon>
        <taxon>Chromadorea</taxon>
        <taxon>Rhabditida</taxon>
        <taxon>Rhabditina</taxon>
        <taxon>Rhabditomorpha</taxon>
        <taxon>Rhabditoidea</taxon>
        <taxon>Rhabditidae</taxon>
        <taxon>Peloderinae</taxon>
        <taxon>Caenorhabditis</taxon>
    </lineage>
</organism>
<dbReference type="Proteomes" id="UP000494206">
    <property type="component" value="Unassembled WGS sequence"/>
</dbReference>
<dbReference type="AlphaFoldDB" id="A0A8S1EA04"/>
<reference evidence="15 16" key="1">
    <citation type="submission" date="2020-04" db="EMBL/GenBank/DDBJ databases">
        <authorList>
            <person name="Laetsch R D."/>
            <person name="Stevens L."/>
            <person name="Kumar S."/>
            <person name="Blaxter L. M."/>
        </authorList>
    </citation>
    <scope>NUCLEOTIDE SEQUENCE [LARGE SCALE GENOMIC DNA]</scope>
</reference>
<proteinExistence type="predicted"/>
<dbReference type="InterPro" id="IPR001590">
    <property type="entry name" value="Peptidase_M12B"/>
</dbReference>
<dbReference type="PROSITE" id="PS50215">
    <property type="entry name" value="ADAM_MEPRO"/>
    <property type="match status" value="1"/>
</dbReference>
<accession>A0A8S1EA04</accession>
<evidence type="ECO:0008006" key="17">
    <source>
        <dbReference type="Google" id="ProtNLM"/>
    </source>
</evidence>